<proteinExistence type="predicted"/>
<dbReference type="EMBL" id="JACOII010000034">
    <property type="protein sequence ID" value="MBI6548939.1"/>
    <property type="molecule type" value="Genomic_DNA"/>
</dbReference>
<evidence type="ECO:0000313" key="2">
    <source>
        <dbReference type="Proteomes" id="UP000696184"/>
    </source>
</evidence>
<accession>A0ABS0U4Z8</accession>
<sequence length="52" mass="5698">MPETITQNTGALYTTNSHHTPTFVTAFASLSANSYWQTFGGLIPLLTTFFLS</sequence>
<reference evidence="1 2" key="1">
    <citation type="submission" date="2020-08" db="EMBL/GenBank/DDBJ databases">
        <title>Description of Xenorhabdus lircayensis sp. nov., the symbiotic bacterium associated with the entomopathogenic nematode Steirnernema unicornum.</title>
        <authorList>
            <person name="Castaneda-Alvarez C."/>
            <person name="Prodan S."/>
            <person name="Zamorano A."/>
            <person name="San-Blas E."/>
            <person name="Aballay E."/>
        </authorList>
    </citation>
    <scope>NUCLEOTIDE SEQUENCE [LARGE SCALE GENOMIC DNA]</scope>
    <source>
        <strain evidence="1 2">VLS</strain>
    </source>
</reference>
<keyword evidence="2" id="KW-1185">Reference proteome</keyword>
<evidence type="ECO:0000313" key="1">
    <source>
        <dbReference type="EMBL" id="MBI6548939.1"/>
    </source>
</evidence>
<comment type="caution">
    <text evidence="1">The sequence shown here is derived from an EMBL/GenBank/DDBJ whole genome shotgun (WGS) entry which is preliminary data.</text>
</comment>
<dbReference type="RefSeq" id="WP_198689717.1">
    <property type="nucleotide sequence ID" value="NZ_CAWPUD010000032.1"/>
</dbReference>
<dbReference type="Proteomes" id="UP000696184">
    <property type="component" value="Unassembled WGS sequence"/>
</dbReference>
<protein>
    <submittedName>
        <fullName evidence="1">Uncharacterized protein</fullName>
    </submittedName>
</protein>
<name>A0ABS0U4Z8_9GAMM</name>
<gene>
    <name evidence="1" type="ORF">H8A87_09450</name>
</gene>
<organism evidence="1 2">
    <name type="scientific">Xenorhabdus lircayensis</name>
    <dbReference type="NCBI Taxonomy" id="2763499"/>
    <lineage>
        <taxon>Bacteria</taxon>
        <taxon>Pseudomonadati</taxon>
        <taxon>Pseudomonadota</taxon>
        <taxon>Gammaproteobacteria</taxon>
        <taxon>Enterobacterales</taxon>
        <taxon>Morganellaceae</taxon>
        <taxon>Xenorhabdus</taxon>
    </lineage>
</organism>